<dbReference type="Gene3D" id="3.40.50.180">
    <property type="entry name" value="Methylesterase CheB, C-terminal domain"/>
    <property type="match status" value="1"/>
</dbReference>
<evidence type="ECO:0000256" key="1">
    <source>
        <dbReference type="ARBA" id="ARBA00022801"/>
    </source>
</evidence>
<dbReference type="AlphaFoldDB" id="A0A4V2G623"/>
<feature type="active site" evidence="4">
    <location>
        <position position="157"/>
    </location>
</feature>
<dbReference type="EMBL" id="SHKX01000011">
    <property type="protein sequence ID" value="RZU46996.1"/>
    <property type="molecule type" value="Genomic_DNA"/>
</dbReference>
<keyword evidence="1 4" id="KW-0378">Hydrolase</keyword>
<dbReference type="Proteomes" id="UP000292423">
    <property type="component" value="Unassembled WGS sequence"/>
</dbReference>
<dbReference type="PANTHER" id="PTHR42872:SF6">
    <property type="entry name" value="PROTEIN-GLUTAMATE METHYLESTERASE_PROTEIN-GLUTAMINE GLUTAMINASE"/>
    <property type="match status" value="1"/>
</dbReference>
<comment type="caution">
    <text evidence="6">The sequence shown here is derived from an EMBL/GenBank/DDBJ whole genome shotgun (WGS) entry which is preliminary data.</text>
</comment>
<dbReference type="PROSITE" id="PS50122">
    <property type="entry name" value="CHEB"/>
    <property type="match status" value="1"/>
</dbReference>
<dbReference type="RefSeq" id="WP_130412110.1">
    <property type="nucleotide sequence ID" value="NZ_SHKX01000011.1"/>
</dbReference>
<reference evidence="6 7" key="1">
    <citation type="submission" date="2019-02" db="EMBL/GenBank/DDBJ databases">
        <title>Genomic Encyclopedia of Type Strains, Phase IV (KMG-IV): sequencing the most valuable type-strain genomes for metagenomic binning, comparative biology and taxonomic classification.</title>
        <authorList>
            <person name="Goeker M."/>
        </authorList>
    </citation>
    <scope>NUCLEOTIDE SEQUENCE [LARGE SCALE GENOMIC DNA]</scope>
    <source>
        <strain evidence="6 7">DSM 105135</strain>
    </source>
</reference>
<dbReference type="GO" id="GO:0006935">
    <property type="term" value="P:chemotaxis"/>
    <property type="evidence" value="ECO:0007669"/>
    <property type="project" value="UniProtKB-UniRule"/>
</dbReference>
<gene>
    <name evidence="6" type="ORF">EV700_1383</name>
</gene>
<protein>
    <recommendedName>
        <fullName evidence="2">protein-glutamate methylesterase</fullName>
        <ecNumber evidence="2">3.1.1.61</ecNumber>
    </recommendedName>
</protein>
<dbReference type="OrthoDB" id="9793421at2"/>
<keyword evidence="7" id="KW-1185">Reference proteome</keyword>
<dbReference type="GO" id="GO:0008984">
    <property type="term" value="F:protein-glutamate methylesterase activity"/>
    <property type="evidence" value="ECO:0007669"/>
    <property type="project" value="UniProtKB-EC"/>
</dbReference>
<dbReference type="GO" id="GO:0005737">
    <property type="term" value="C:cytoplasm"/>
    <property type="evidence" value="ECO:0007669"/>
    <property type="project" value="InterPro"/>
</dbReference>
<evidence type="ECO:0000256" key="2">
    <source>
        <dbReference type="ARBA" id="ARBA00039140"/>
    </source>
</evidence>
<evidence type="ECO:0000256" key="3">
    <source>
        <dbReference type="ARBA" id="ARBA00048267"/>
    </source>
</evidence>
<comment type="catalytic activity">
    <reaction evidence="3">
        <text>[protein]-L-glutamate 5-O-methyl ester + H2O = L-glutamyl-[protein] + methanol + H(+)</text>
        <dbReference type="Rhea" id="RHEA:23236"/>
        <dbReference type="Rhea" id="RHEA-COMP:10208"/>
        <dbReference type="Rhea" id="RHEA-COMP:10311"/>
        <dbReference type="ChEBI" id="CHEBI:15377"/>
        <dbReference type="ChEBI" id="CHEBI:15378"/>
        <dbReference type="ChEBI" id="CHEBI:17790"/>
        <dbReference type="ChEBI" id="CHEBI:29973"/>
        <dbReference type="ChEBI" id="CHEBI:82795"/>
        <dbReference type="EC" id="3.1.1.61"/>
    </reaction>
</comment>
<feature type="active site" evidence="4">
    <location>
        <position position="184"/>
    </location>
</feature>
<name>A0A4V2G623_9GAMM</name>
<evidence type="ECO:0000256" key="4">
    <source>
        <dbReference type="PROSITE-ProRule" id="PRU00050"/>
    </source>
</evidence>
<dbReference type="GO" id="GO:0000156">
    <property type="term" value="F:phosphorelay response regulator activity"/>
    <property type="evidence" value="ECO:0007669"/>
    <property type="project" value="InterPro"/>
</dbReference>
<evidence type="ECO:0000313" key="7">
    <source>
        <dbReference type="Proteomes" id="UP000292423"/>
    </source>
</evidence>
<feature type="domain" description="CheB-type methylesterase" evidence="5">
    <location>
        <begin position="154"/>
        <end position="335"/>
    </location>
</feature>
<dbReference type="SUPFAM" id="SSF52738">
    <property type="entry name" value="Methylesterase CheB, C-terminal domain"/>
    <property type="match status" value="1"/>
</dbReference>
<dbReference type="InterPro" id="IPR035909">
    <property type="entry name" value="CheB_C"/>
</dbReference>
<dbReference type="Pfam" id="PF01339">
    <property type="entry name" value="CheB_methylest"/>
    <property type="match status" value="1"/>
</dbReference>
<dbReference type="PANTHER" id="PTHR42872">
    <property type="entry name" value="PROTEIN-GLUTAMATE METHYLESTERASE/PROTEIN-GLUTAMINE GLUTAMINASE"/>
    <property type="match status" value="1"/>
</dbReference>
<proteinExistence type="predicted"/>
<keyword evidence="4" id="KW-0145">Chemotaxis</keyword>
<dbReference type="EC" id="3.1.1.61" evidence="2"/>
<evidence type="ECO:0000313" key="6">
    <source>
        <dbReference type="EMBL" id="RZU46996.1"/>
    </source>
</evidence>
<dbReference type="InterPro" id="IPR000673">
    <property type="entry name" value="Sig_transdc_resp-reg_Me-estase"/>
</dbReference>
<sequence length="340" mass="37030">MDSGRNPRVAIISDSSLQRLALAHAVKGHGYELVMNVPPERLDAKTLAQVVPDVWLVDMQEEDDDLLDKLLSQEAPILFGVETAPVQGTRAYPRWERRVFIKLHEVIGQPVISENLDTLEKGTVKQIKAPVRLTLPAEILQRKQSNKLEFVCVLAASLGGPAAVKEFLDYLPGGLPVAFLLAQHIDVRMQESLTRVLVRHNHIPCRMAGHGEALKHGELLIAPVESEIDFSADGQVISRDMPWDGPYSPSIDQVLANISRRFGKRSIAIIFSGMGGDGSISGPMMVDAGGIIWAQDSESCACSSQPDSMRATGCVTFSGKPLELAQKLVNYINTGLHTAA</sequence>
<accession>A0A4V2G623</accession>
<evidence type="ECO:0000259" key="5">
    <source>
        <dbReference type="PROSITE" id="PS50122"/>
    </source>
</evidence>
<organism evidence="6 7">
    <name type="scientific">Fluviicoccus keumensis</name>
    <dbReference type="NCBI Taxonomy" id="1435465"/>
    <lineage>
        <taxon>Bacteria</taxon>
        <taxon>Pseudomonadati</taxon>
        <taxon>Pseudomonadota</taxon>
        <taxon>Gammaproteobacteria</taxon>
        <taxon>Moraxellales</taxon>
        <taxon>Moraxellaceae</taxon>
        <taxon>Fluviicoccus</taxon>
    </lineage>
</organism>
<feature type="active site" evidence="4">
    <location>
        <position position="277"/>
    </location>
</feature>